<sequence>MRATEVLQKCLRDALGSMHALRSRVLLRAVEAMIHGSRLTLMDLARSWPDAERVRAPLKALDRLLGNRHLHVEREHLYKAMARWLVRNKQPTIVIDWSDLKSDRSWHLLRAAIPVGGRSLPILDMVFPNGQQGSPKAEKQFLQRLAHVLPDDVRPILVTDAGFRGPWFRAVEAMGWQWLGRLRNTTYLRPVEVPDEPGEWVTCKAMYALAARRPRDFGSMDIARSNPLTARVMLHAKPPKGRKHRNRQGVPACNSNSRKNAQRESEPWLLVASPSLTLSTRQLITLYGRRMQIELSFRDLKSHRYGQGFEDSLTRKGARIEVLLLLSAMAAFASWLVGMACERCGIDAWLAPFRSRRSDRHDVSTRSCGSVEKHSCDVGRAHA</sequence>
<keyword evidence="4" id="KW-1185">Reference proteome</keyword>
<dbReference type="EMBL" id="AJXU01000088">
    <property type="protein sequence ID" value="EIL87109.1"/>
    <property type="molecule type" value="Genomic_DNA"/>
</dbReference>
<dbReference type="NCBIfam" id="NF033591">
    <property type="entry name" value="transpos_IS4_2"/>
    <property type="match status" value="1"/>
</dbReference>
<evidence type="ECO:0000313" key="3">
    <source>
        <dbReference type="EMBL" id="EIL87109.1"/>
    </source>
</evidence>
<dbReference type="AlphaFoldDB" id="I4VIR8"/>
<dbReference type="STRING" id="1163408.UU9_17033"/>
<dbReference type="PANTHER" id="PTHR35404">
    <property type="entry name" value="TRANSPOSASE OF TN10"/>
    <property type="match status" value="1"/>
</dbReference>
<dbReference type="Pfam" id="PF01609">
    <property type="entry name" value="DDE_Tnp_1"/>
    <property type="match status" value="1"/>
</dbReference>
<proteinExistence type="predicted"/>
<feature type="domain" description="Transposase IS4-like" evidence="2">
    <location>
        <begin position="89"/>
        <end position="331"/>
    </location>
</feature>
<evidence type="ECO:0000313" key="4">
    <source>
        <dbReference type="Proteomes" id="UP000004210"/>
    </source>
</evidence>
<accession>I4VIR8</accession>
<dbReference type="PATRIC" id="fig|1163408.3.peg.3448"/>
<evidence type="ECO:0000256" key="1">
    <source>
        <dbReference type="SAM" id="MobiDB-lite"/>
    </source>
</evidence>
<feature type="compositionally biased region" description="Basic residues" evidence="1">
    <location>
        <begin position="238"/>
        <end position="247"/>
    </location>
</feature>
<dbReference type="InterPro" id="IPR002559">
    <property type="entry name" value="Transposase_11"/>
</dbReference>
<dbReference type="SUPFAM" id="SSF53098">
    <property type="entry name" value="Ribonuclease H-like"/>
    <property type="match status" value="1"/>
</dbReference>
<dbReference type="PANTHER" id="PTHR35404:SF8">
    <property type="entry name" value="TRANSPOSASE OF TN10"/>
    <property type="match status" value="1"/>
</dbReference>
<dbReference type="GO" id="GO:0006313">
    <property type="term" value="P:DNA transposition"/>
    <property type="evidence" value="ECO:0007669"/>
    <property type="project" value="InterPro"/>
</dbReference>
<dbReference type="InterPro" id="IPR012337">
    <property type="entry name" value="RNaseH-like_sf"/>
</dbReference>
<evidence type="ECO:0000259" key="2">
    <source>
        <dbReference type="Pfam" id="PF01609"/>
    </source>
</evidence>
<organism evidence="3 4">
    <name type="scientific">Rhodanobacter fulvus Jip2</name>
    <dbReference type="NCBI Taxonomy" id="1163408"/>
    <lineage>
        <taxon>Bacteria</taxon>
        <taxon>Pseudomonadati</taxon>
        <taxon>Pseudomonadota</taxon>
        <taxon>Gammaproteobacteria</taxon>
        <taxon>Lysobacterales</taxon>
        <taxon>Rhodanobacteraceae</taxon>
        <taxon>Rhodanobacter</taxon>
    </lineage>
</organism>
<feature type="region of interest" description="Disordered" evidence="1">
    <location>
        <begin position="238"/>
        <end position="261"/>
    </location>
</feature>
<reference evidence="3 4" key="1">
    <citation type="journal article" date="2012" name="J. Bacteriol.">
        <title>Genome sequences for six rhodanobacter strains, isolated from soils and the terrestrial subsurface, with variable denitrification capabilities.</title>
        <authorList>
            <person name="Kostka J.E."/>
            <person name="Green S.J."/>
            <person name="Rishishwar L."/>
            <person name="Prakash O."/>
            <person name="Katz L.S."/>
            <person name="Marino-Ramirez L."/>
            <person name="Jordan I.K."/>
            <person name="Munk C."/>
            <person name="Ivanova N."/>
            <person name="Mikhailova N."/>
            <person name="Watson D.B."/>
            <person name="Brown S.D."/>
            <person name="Palumbo A.V."/>
            <person name="Brooks S.C."/>
        </authorList>
    </citation>
    <scope>NUCLEOTIDE SEQUENCE [LARGE SCALE GENOMIC DNA]</scope>
    <source>
        <strain evidence="4">Jip2T</strain>
    </source>
</reference>
<dbReference type="GO" id="GO:0003677">
    <property type="term" value="F:DNA binding"/>
    <property type="evidence" value="ECO:0007669"/>
    <property type="project" value="InterPro"/>
</dbReference>
<comment type="caution">
    <text evidence="3">The sequence shown here is derived from an EMBL/GenBank/DDBJ whole genome shotgun (WGS) entry which is preliminary data.</text>
</comment>
<name>I4VIR8_9GAMM</name>
<dbReference type="eggNOG" id="COG3385">
    <property type="taxonomic scope" value="Bacteria"/>
</dbReference>
<gene>
    <name evidence="3" type="ORF">UU9_17033</name>
</gene>
<protein>
    <submittedName>
        <fullName evidence="3">IS1481 transposase</fullName>
    </submittedName>
</protein>
<dbReference type="InterPro" id="IPR047658">
    <property type="entry name" value="IS4-like_transpos"/>
</dbReference>
<dbReference type="GO" id="GO:0004803">
    <property type="term" value="F:transposase activity"/>
    <property type="evidence" value="ECO:0007669"/>
    <property type="project" value="InterPro"/>
</dbReference>
<dbReference type="Proteomes" id="UP000004210">
    <property type="component" value="Unassembled WGS sequence"/>
</dbReference>